<feature type="transmembrane region" description="Helical" evidence="1">
    <location>
        <begin position="173"/>
        <end position="194"/>
    </location>
</feature>
<evidence type="ECO:0000256" key="1">
    <source>
        <dbReference type="SAM" id="Phobius"/>
    </source>
</evidence>
<organism evidence="2 3">
    <name type="scientific">Oceanobacillus jeddahense</name>
    <dbReference type="NCBI Taxonomy" id="1462527"/>
    <lineage>
        <taxon>Bacteria</taxon>
        <taxon>Bacillati</taxon>
        <taxon>Bacillota</taxon>
        <taxon>Bacilli</taxon>
        <taxon>Bacillales</taxon>
        <taxon>Bacillaceae</taxon>
        <taxon>Oceanobacillus</taxon>
    </lineage>
</organism>
<dbReference type="Proteomes" id="UP001059773">
    <property type="component" value="Chromosome"/>
</dbReference>
<accession>A0ABY5JQR2</accession>
<sequence length="213" mass="23650">MAQTLRTISKDEVRGPAVGVLFMAFFGTMWAYVGIMGLHGWGNPWVLIASLAVGVALFIGGCLLIFASRELSNQAPYVNGKERKNIGFRFNVIFVAEGLAILIAIAVCNVTGHAEFIPLVIALIVGIHFIPLAYLFQVRIYYFTGMLLCILPVITWLFFPVNLTLMNHQIDAYMFIVGFGSALILWGTSLRIWLMGKRLVGRVSNKLTDDLTY</sequence>
<proteinExistence type="predicted"/>
<feature type="transmembrane region" description="Helical" evidence="1">
    <location>
        <begin position="116"/>
        <end position="135"/>
    </location>
</feature>
<reference evidence="2" key="1">
    <citation type="submission" date="2022-07" db="EMBL/GenBank/DDBJ databases">
        <title>FELIX.</title>
        <authorList>
            <person name="Wan K.H."/>
            <person name="Park S."/>
            <person name="Lawrence Q."/>
            <person name="Eichenberger J.P."/>
            <person name="Booth B.W."/>
            <person name="Piaggio A.J."/>
            <person name="Chandler J.C."/>
            <person name="Franklin A.B."/>
            <person name="Celniker S.E."/>
        </authorList>
    </citation>
    <scope>NUCLEOTIDE SEQUENCE</scope>
    <source>
        <strain evidence="2">QA-1986 374</strain>
    </source>
</reference>
<feature type="transmembrane region" description="Helical" evidence="1">
    <location>
        <begin position="20"/>
        <end position="39"/>
    </location>
</feature>
<keyword evidence="1" id="KW-0472">Membrane</keyword>
<feature type="transmembrane region" description="Helical" evidence="1">
    <location>
        <begin position="88"/>
        <end position="110"/>
    </location>
</feature>
<dbReference type="RefSeq" id="WP_040980334.1">
    <property type="nucleotide sequence ID" value="NZ_CABKTI010000002.1"/>
</dbReference>
<gene>
    <name evidence="2" type="ORF">NP439_15250</name>
</gene>
<keyword evidence="1" id="KW-0812">Transmembrane</keyword>
<evidence type="ECO:0000313" key="2">
    <source>
        <dbReference type="EMBL" id="UUI01406.1"/>
    </source>
</evidence>
<feature type="transmembrane region" description="Helical" evidence="1">
    <location>
        <begin position="140"/>
        <end position="161"/>
    </location>
</feature>
<dbReference type="EMBL" id="CP101914">
    <property type="protein sequence ID" value="UUI01406.1"/>
    <property type="molecule type" value="Genomic_DNA"/>
</dbReference>
<protein>
    <submittedName>
        <fullName evidence="2">Uncharacterized protein</fullName>
    </submittedName>
</protein>
<evidence type="ECO:0000313" key="3">
    <source>
        <dbReference type="Proteomes" id="UP001059773"/>
    </source>
</evidence>
<keyword evidence="1" id="KW-1133">Transmembrane helix</keyword>
<name>A0ABY5JQR2_9BACI</name>
<feature type="transmembrane region" description="Helical" evidence="1">
    <location>
        <begin position="45"/>
        <end position="67"/>
    </location>
</feature>
<keyword evidence="3" id="KW-1185">Reference proteome</keyword>